<dbReference type="InterPro" id="IPR011611">
    <property type="entry name" value="PfkB_dom"/>
</dbReference>
<evidence type="ECO:0000259" key="3">
    <source>
        <dbReference type="Pfam" id="PF00294"/>
    </source>
</evidence>
<dbReference type="Gene3D" id="3.40.1190.20">
    <property type="match status" value="1"/>
</dbReference>
<accession>A0ABN1U622</accession>
<proteinExistence type="predicted"/>
<dbReference type="RefSeq" id="WP_344628131.1">
    <property type="nucleotide sequence ID" value="NZ_BAAALD010000142.1"/>
</dbReference>
<dbReference type="PANTHER" id="PTHR10584">
    <property type="entry name" value="SUGAR KINASE"/>
    <property type="match status" value="1"/>
</dbReference>
<dbReference type="Proteomes" id="UP001499987">
    <property type="component" value="Unassembled WGS sequence"/>
</dbReference>
<feature type="domain" description="Carbohydrate kinase PfkB" evidence="3">
    <location>
        <begin position="8"/>
        <end position="140"/>
    </location>
</feature>
<reference evidence="4 5" key="1">
    <citation type="journal article" date="2019" name="Int. J. Syst. Evol. Microbiol.">
        <title>The Global Catalogue of Microorganisms (GCM) 10K type strain sequencing project: providing services to taxonomists for standard genome sequencing and annotation.</title>
        <authorList>
            <consortium name="The Broad Institute Genomics Platform"/>
            <consortium name="The Broad Institute Genome Sequencing Center for Infectious Disease"/>
            <person name="Wu L."/>
            <person name="Ma J."/>
        </authorList>
    </citation>
    <scope>NUCLEOTIDE SEQUENCE [LARGE SCALE GENOMIC DNA]</scope>
    <source>
        <strain evidence="4 5">JCM 13002</strain>
    </source>
</reference>
<dbReference type="PROSITE" id="PS00584">
    <property type="entry name" value="PFKB_KINASES_2"/>
    <property type="match status" value="1"/>
</dbReference>
<dbReference type="InterPro" id="IPR002173">
    <property type="entry name" value="Carboh/pur_kinase_PfkB_CS"/>
</dbReference>
<keyword evidence="1" id="KW-0808">Transferase</keyword>
<dbReference type="GO" id="GO:0016301">
    <property type="term" value="F:kinase activity"/>
    <property type="evidence" value="ECO:0007669"/>
    <property type="project" value="UniProtKB-KW"/>
</dbReference>
<dbReference type="InterPro" id="IPR029056">
    <property type="entry name" value="Ribokinase-like"/>
</dbReference>
<gene>
    <name evidence="4" type="ORF">GCM10009663_73730</name>
</gene>
<comment type="caution">
    <text evidence="4">The sequence shown here is derived from an EMBL/GenBank/DDBJ whole genome shotgun (WGS) entry which is preliminary data.</text>
</comment>
<evidence type="ECO:0000313" key="4">
    <source>
        <dbReference type="EMBL" id="GAA1123929.1"/>
    </source>
</evidence>
<organism evidence="4 5">
    <name type="scientific">Kitasatospora arboriphila</name>
    <dbReference type="NCBI Taxonomy" id="258052"/>
    <lineage>
        <taxon>Bacteria</taxon>
        <taxon>Bacillati</taxon>
        <taxon>Actinomycetota</taxon>
        <taxon>Actinomycetes</taxon>
        <taxon>Kitasatosporales</taxon>
        <taxon>Streptomycetaceae</taxon>
        <taxon>Kitasatospora</taxon>
    </lineage>
</organism>
<sequence length="307" mass="32264">MPDDRELDVLVVGGAGVDTIVRVDRLEIPAADSLGVPPVHDYAGHTGSGVALGCHRLGLRTSFLDFLGDDPQGELVRAAFRHAGLDFHHLVSPAGTPRGVNLVDADGLRFSFYDGRHPADLRLPAAFYLPFLERARHVHLSITNVNRDMHPDIERLGATSSTDLHAWDGENEHHRHYALRSDLVFLSAAGCPGRHEEVMRSVLDGGRARLVVATAGAAGSYLLERGSDTVRHVPAVDPGVPVVDSNGAGDAFVSGFLAGWLAGRPVDACMLAGSVAGAHACTAAGTHSALIDGEGLAAGLAAAQRRS</sequence>
<dbReference type="EMBL" id="BAAALD010000142">
    <property type="protein sequence ID" value="GAA1123929.1"/>
    <property type="molecule type" value="Genomic_DNA"/>
</dbReference>
<evidence type="ECO:0000313" key="5">
    <source>
        <dbReference type="Proteomes" id="UP001499987"/>
    </source>
</evidence>
<evidence type="ECO:0000256" key="1">
    <source>
        <dbReference type="ARBA" id="ARBA00022679"/>
    </source>
</evidence>
<evidence type="ECO:0000256" key="2">
    <source>
        <dbReference type="ARBA" id="ARBA00022777"/>
    </source>
</evidence>
<protein>
    <submittedName>
        <fullName evidence="4">Sugar kinase</fullName>
    </submittedName>
</protein>
<keyword evidence="2 4" id="KW-0418">Kinase</keyword>
<dbReference type="PANTHER" id="PTHR10584:SF166">
    <property type="entry name" value="RIBOKINASE"/>
    <property type="match status" value="1"/>
</dbReference>
<dbReference type="Pfam" id="PF00294">
    <property type="entry name" value="PfkB"/>
    <property type="match status" value="2"/>
</dbReference>
<keyword evidence="5" id="KW-1185">Reference proteome</keyword>
<name>A0ABN1U622_9ACTN</name>
<dbReference type="SUPFAM" id="SSF53613">
    <property type="entry name" value="Ribokinase-like"/>
    <property type="match status" value="1"/>
</dbReference>
<feature type="domain" description="Carbohydrate kinase PfkB" evidence="3">
    <location>
        <begin position="196"/>
        <end position="288"/>
    </location>
</feature>